<comment type="caution">
    <text evidence="12">The sequence shown here is derived from an EMBL/GenBank/DDBJ whole genome shotgun (WGS) entry which is preliminary data.</text>
</comment>
<evidence type="ECO:0000256" key="1">
    <source>
        <dbReference type="ARBA" id="ARBA00004141"/>
    </source>
</evidence>
<evidence type="ECO:0000256" key="8">
    <source>
        <dbReference type="ARBA" id="ARBA00023114"/>
    </source>
</evidence>
<dbReference type="GO" id="GO:0046930">
    <property type="term" value="C:pore complex"/>
    <property type="evidence" value="ECO:0007669"/>
    <property type="project" value="UniProtKB-KW"/>
</dbReference>
<gene>
    <name evidence="12" type="ORF">SDC9_190361</name>
</gene>
<evidence type="ECO:0000256" key="9">
    <source>
        <dbReference type="ARBA" id="ARBA00023136"/>
    </source>
</evidence>
<reference evidence="12" key="1">
    <citation type="submission" date="2019-08" db="EMBL/GenBank/DDBJ databases">
        <authorList>
            <person name="Kucharzyk K."/>
            <person name="Murdoch R.W."/>
            <person name="Higgins S."/>
            <person name="Loffler F."/>
        </authorList>
    </citation>
    <scope>NUCLEOTIDE SEQUENCE</scope>
</reference>
<keyword evidence="10" id="KW-0998">Cell outer membrane</keyword>
<protein>
    <recommendedName>
        <fullName evidence="11">Porin domain-containing protein</fullName>
    </recommendedName>
</protein>
<dbReference type="GO" id="GO:0006811">
    <property type="term" value="P:monoatomic ion transport"/>
    <property type="evidence" value="ECO:0007669"/>
    <property type="project" value="UniProtKB-KW"/>
</dbReference>
<comment type="subunit">
    <text evidence="2">Homotrimer.</text>
</comment>
<evidence type="ECO:0000256" key="5">
    <source>
        <dbReference type="ARBA" id="ARBA00022692"/>
    </source>
</evidence>
<dbReference type="InterPro" id="IPR023614">
    <property type="entry name" value="Porin_dom_sf"/>
</dbReference>
<dbReference type="PANTHER" id="PTHR34501">
    <property type="entry name" value="PROTEIN YDDL-RELATED"/>
    <property type="match status" value="1"/>
</dbReference>
<keyword evidence="4" id="KW-1134">Transmembrane beta strand</keyword>
<dbReference type="InterPro" id="IPR050298">
    <property type="entry name" value="Gram-neg_bact_OMP"/>
</dbReference>
<keyword evidence="5" id="KW-0812">Transmembrane</keyword>
<dbReference type="Pfam" id="PF13609">
    <property type="entry name" value="Porin_4"/>
    <property type="match status" value="1"/>
</dbReference>
<proteinExistence type="predicted"/>
<evidence type="ECO:0000256" key="7">
    <source>
        <dbReference type="ARBA" id="ARBA00023065"/>
    </source>
</evidence>
<evidence type="ECO:0000256" key="3">
    <source>
        <dbReference type="ARBA" id="ARBA00022448"/>
    </source>
</evidence>
<dbReference type="InterPro" id="IPR033900">
    <property type="entry name" value="Gram_neg_porin_domain"/>
</dbReference>
<evidence type="ECO:0000259" key="11">
    <source>
        <dbReference type="Pfam" id="PF13609"/>
    </source>
</evidence>
<dbReference type="EMBL" id="VSSQ01100791">
    <property type="protein sequence ID" value="MPN42803.1"/>
    <property type="molecule type" value="Genomic_DNA"/>
</dbReference>
<dbReference type="Gene3D" id="2.40.160.10">
    <property type="entry name" value="Porin"/>
    <property type="match status" value="1"/>
</dbReference>
<accession>A0A645I5R0</accession>
<evidence type="ECO:0000313" key="12">
    <source>
        <dbReference type="EMBL" id="MPN42803.1"/>
    </source>
</evidence>
<sequence length="163" mass="17874">MSASFVSKGDMQSKSQNTSEVAGLYKHGAFKFGVGFTKNAGKGASATDNFKDRDVLTVGTRFDFEKLHLGLTLSKVSAPGRGDDSDRYSLGARYRVSNQLAFKFGYEYLNANHGDKSRTFALGGEYRLSKRTMLFSELGRMKSDIASKDDKGLTVMAGIAHRF</sequence>
<keyword evidence="8" id="KW-0626">Porin</keyword>
<keyword evidence="9" id="KW-0472">Membrane</keyword>
<evidence type="ECO:0000256" key="10">
    <source>
        <dbReference type="ARBA" id="ARBA00023237"/>
    </source>
</evidence>
<dbReference type="PANTHER" id="PTHR34501:SF9">
    <property type="entry name" value="MAJOR OUTER MEMBRANE PROTEIN P.IA"/>
    <property type="match status" value="1"/>
</dbReference>
<evidence type="ECO:0000256" key="6">
    <source>
        <dbReference type="ARBA" id="ARBA00022729"/>
    </source>
</evidence>
<dbReference type="AlphaFoldDB" id="A0A645I5R0"/>
<name>A0A645I5R0_9ZZZZ</name>
<feature type="domain" description="Porin" evidence="11">
    <location>
        <begin position="14"/>
        <end position="144"/>
    </location>
</feature>
<dbReference type="GO" id="GO:0015288">
    <property type="term" value="F:porin activity"/>
    <property type="evidence" value="ECO:0007669"/>
    <property type="project" value="UniProtKB-KW"/>
</dbReference>
<keyword evidence="7" id="KW-0406">Ion transport</keyword>
<keyword evidence="3" id="KW-0813">Transport</keyword>
<dbReference type="SUPFAM" id="SSF56935">
    <property type="entry name" value="Porins"/>
    <property type="match status" value="1"/>
</dbReference>
<keyword evidence="6" id="KW-0732">Signal</keyword>
<comment type="subcellular location">
    <subcellularLocation>
        <location evidence="1">Membrane</location>
        <topology evidence="1">Multi-pass membrane protein</topology>
    </subcellularLocation>
</comment>
<organism evidence="12">
    <name type="scientific">bioreactor metagenome</name>
    <dbReference type="NCBI Taxonomy" id="1076179"/>
    <lineage>
        <taxon>unclassified sequences</taxon>
        <taxon>metagenomes</taxon>
        <taxon>ecological metagenomes</taxon>
    </lineage>
</organism>
<evidence type="ECO:0000256" key="2">
    <source>
        <dbReference type="ARBA" id="ARBA00011233"/>
    </source>
</evidence>
<evidence type="ECO:0000256" key="4">
    <source>
        <dbReference type="ARBA" id="ARBA00022452"/>
    </source>
</evidence>